<evidence type="ECO:0000313" key="1">
    <source>
        <dbReference type="EMBL" id="SHL21670.1"/>
    </source>
</evidence>
<dbReference type="RefSeq" id="WP_073306174.1">
    <property type="nucleotide sequence ID" value="NZ_JAQYFD010000103.1"/>
</dbReference>
<name>A0A1M6YU60_9BACT</name>
<dbReference type="Proteomes" id="UP000184275">
    <property type="component" value="Unassembled WGS sequence"/>
</dbReference>
<sequence>MNITEHALDRMFERGFTPEMLGKFLASGYRVLAANDGRYKMVGVVDGVSWTLIVESDMYTVVTVRRSHGGEA</sequence>
<dbReference type="EMBL" id="FRAW01000048">
    <property type="protein sequence ID" value="SHL21670.1"/>
    <property type="molecule type" value="Genomic_DNA"/>
</dbReference>
<dbReference type="AlphaFoldDB" id="A0A1M6YU60"/>
<gene>
    <name evidence="1" type="ORF">SAMN05720469_14810</name>
</gene>
<evidence type="ECO:0000313" key="2">
    <source>
        <dbReference type="Proteomes" id="UP000184275"/>
    </source>
</evidence>
<organism evidence="1 2">
    <name type="scientific">Fibrobacter intestinalis</name>
    <dbReference type="NCBI Taxonomy" id="28122"/>
    <lineage>
        <taxon>Bacteria</taxon>
        <taxon>Pseudomonadati</taxon>
        <taxon>Fibrobacterota</taxon>
        <taxon>Fibrobacteria</taxon>
        <taxon>Fibrobacterales</taxon>
        <taxon>Fibrobacteraceae</taxon>
        <taxon>Fibrobacter</taxon>
    </lineage>
</organism>
<protein>
    <recommendedName>
        <fullName evidence="3">DUF4258 domain-containing protein</fullName>
    </recommendedName>
</protein>
<evidence type="ECO:0008006" key="3">
    <source>
        <dbReference type="Google" id="ProtNLM"/>
    </source>
</evidence>
<proteinExistence type="predicted"/>
<reference evidence="2" key="1">
    <citation type="submission" date="2016-11" db="EMBL/GenBank/DDBJ databases">
        <authorList>
            <person name="Varghese N."/>
            <person name="Submissions S."/>
        </authorList>
    </citation>
    <scope>NUCLEOTIDE SEQUENCE [LARGE SCALE GENOMIC DNA]</scope>
    <source>
        <strain evidence="2">UWOS</strain>
    </source>
</reference>
<accession>A0A1M6YU60</accession>
<keyword evidence="2" id="KW-1185">Reference proteome</keyword>